<dbReference type="Pfam" id="PF13548">
    <property type="entry name" value="DUF4126"/>
    <property type="match status" value="1"/>
</dbReference>
<reference evidence="4 5" key="1">
    <citation type="submission" date="2024-10" db="EMBL/GenBank/DDBJ databases">
        <title>Updated reference genomes for cyclostephanoid diatoms.</title>
        <authorList>
            <person name="Roberts W.R."/>
            <person name="Alverson A.J."/>
        </authorList>
    </citation>
    <scope>NUCLEOTIDE SEQUENCE [LARGE SCALE GENOMIC DNA]</scope>
    <source>
        <strain evidence="4 5">AJA010-31</strain>
    </source>
</reference>
<accession>A0ABD3P3X7</accession>
<keyword evidence="2" id="KW-0472">Membrane</keyword>
<evidence type="ECO:0000256" key="1">
    <source>
        <dbReference type="SAM" id="MobiDB-lite"/>
    </source>
</evidence>
<evidence type="ECO:0000313" key="4">
    <source>
        <dbReference type="EMBL" id="KAL3782453.1"/>
    </source>
</evidence>
<feature type="transmembrane region" description="Helical" evidence="2">
    <location>
        <begin position="228"/>
        <end position="248"/>
    </location>
</feature>
<feature type="transmembrane region" description="Helical" evidence="2">
    <location>
        <begin position="201"/>
        <end position="222"/>
    </location>
</feature>
<keyword evidence="2" id="KW-0812">Transmembrane</keyword>
<protein>
    <recommendedName>
        <fullName evidence="3">DUF4126 domain-containing protein</fullName>
    </recommendedName>
</protein>
<evidence type="ECO:0000259" key="3">
    <source>
        <dbReference type="Pfam" id="PF13548"/>
    </source>
</evidence>
<name>A0ABD3P3X7_9STRA</name>
<keyword evidence="5" id="KW-1185">Reference proteome</keyword>
<sequence length="310" mass="33999">MSLILNAISSTAFSFTLSGNSGISPFLTMLLIGITQRISPESFNMSETMEKIMSSWPGLTMWGIMTVLEFVGKCVPVVDQMVDSVEVFVVPWISTLGSAASFGSFGGNNDEVLDNGDAEEVVVNGDDAVADNGDDAVADGERFLSSSSSSKRTNAKVLRGRTLEATSTVGKALTRFFQVILIFCGMVLAICLHFMKMLLRLMGTGCLTQLITIGEAITVIFGVCISVFIRQFAIVIAAFLCVGAAHGAKKKYEKWQKEEEEEGANMTHSGRFYRFFHHGQKKDTTNGGGQGENYVEMEERPKKKHWWSRH</sequence>
<evidence type="ECO:0000256" key="2">
    <source>
        <dbReference type="SAM" id="Phobius"/>
    </source>
</evidence>
<comment type="caution">
    <text evidence="4">The sequence shown here is derived from an EMBL/GenBank/DDBJ whole genome shotgun (WGS) entry which is preliminary data.</text>
</comment>
<feature type="domain" description="DUF4126" evidence="3">
    <location>
        <begin position="13"/>
        <end position="103"/>
    </location>
</feature>
<dbReference type="InterPro" id="IPR025196">
    <property type="entry name" value="DUF4126"/>
</dbReference>
<feature type="transmembrane region" description="Helical" evidence="2">
    <location>
        <begin position="176"/>
        <end position="194"/>
    </location>
</feature>
<gene>
    <name evidence="4" type="ORF">ACHAWO_013938</name>
</gene>
<dbReference type="AlphaFoldDB" id="A0ABD3P3X7"/>
<proteinExistence type="predicted"/>
<feature type="transmembrane region" description="Helical" evidence="2">
    <location>
        <begin position="12"/>
        <end position="35"/>
    </location>
</feature>
<keyword evidence="2" id="KW-1133">Transmembrane helix</keyword>
<feature type="region of interest" description="Disordered" evidence="1">
    <location>
        <begin position="279"/>
        <end position="310"/>
    </location>
</feature>
<evidence type="ECO:0000313" key="5">
    <source>
        <dbReference type="Proteomes" id="UP001530400"/>
    </source>
</evidence>
<feature type="transmembrane region" description="Helical" evidence="2">
    <location>
        <begin position="56"/>
        <end position="78"/>
    </location>
</feature>
<dbReference type="EMBL" id="JALLPJ020000806">
    <property type="protein sequence ID" value="KAL3782453.1"/>
    <property type="molecule type" value="Genomic_DNA"/>
</dbReference>
<organism evidence="4 5">
    <name type="scientific">Cyclotella atomus</name>
    <dbReference type="NCBI Taxonomy" id="382360"/>
    <lineage>
        <taxon>Eukaryota</taxon>
        <taxon>Sar</taxon>
        <taxon>Stramenopiles</taxon>
        <taxon>Ochrophyta</taxon>
        <taxon>Bacillariophyta</taxon>
        <taxon>Coscinodiscophyceae</taxon>
        <taxon>Thalassiosirophycidae</taxon>
        <taxon>Stephanodiscales</taxon>
        <taxon>Stephanodiscaceae</taxon>
        <taxon>Cyclotella</taxon>
    </lineage>
</organism>
<dbReference type="Proteomes" id="UP001530400">
    <property type="component" value="Unassembled WGS sequence"/>
</dbReference>